<dbReference type="VEuPathDB" id="FungiDB:UREG_02261"/>
<organism evidence="2 3">
    <name type="scientific">Uncinocarpus reesii (strain UAMH 1704)</name>
    <dbReference type="NCBI Taxonomy" id="336963"/>
    <lineage>
        <taxon>Eukaryota</taxon>
        <taxon>Fungi</taxon>
        <taxon>Dikarya</taxon>
        <taxon>Ascomycota</taxon>
        <taxon>Pezizomycotina</taxon>
        <taxon>Eurotiomycetes</taxon>
        <taxon>Eurotiomycetidae</taxon>
        <taxon>Onygenales</taxon>
        <taxon>Onygenaceae</taxon>
        <taxon>Uncinocarpus</taxon>
    </lineage>
</organism>
<sequence>MGELIFEGRPACLHPLSKSYFPRDTGQGLGSVGACPLVLLMKLLEGTFAGSCDGISSPGFITRKLGQDYCQSSLLYPGPEAEWKIDPAWHAKPCIVRIRMSAHGPTANSPQLQHHAWHQKPNQQDRLKPPIRTPEAALSTCLICTQNNTKSKADSQEFAFLAIKTAYADHKDTMQVILKRR</sequence>
<dbReference type="HOGENOM" id="CLU_1490077_0_0_1"/>
<accession>C4JEV1</accession>
<dbReference type="EMBL" id="CH476615">
    <property type="protein sequence ID" value="EEP77412.1"/>
    <property type="molecule type" value="Genomic_DNA"/>
</dbReference>
<protein>
    <submittedName>
        <fullName evidence="2">Uncharacterized protein</fullName>
    </submittedName>
</protein>
<keyword evidence="3" id="KW-1185">Reference proteome</keyword>
<dbReference type="Proteomes" id="UP000002058">
    <property type="component" value="Unassembled WGS sequence"/>
</dbReference>
<feature type="region of interest" description="Disordered" evidence="1">
    <location>
        <begin position="106"/>
        <end position="127"/>
    </location>
</feature>
<proteinExistence type="predicted"/>
<dbReference type="RefSeq" id="XP_002542745.1">
    <property type="nucleotide sequence ID" value="XM_002542699.1"/>
</dbReference>
<name>C4JEV1_UNCRE</name>
<reference evidence="3" key="1">
    <citation type="journal article" date="2009" name="Genome Res.">
        <title>Comparative genomic analyses of the human fungal pathogens Coccidioides and their relatives.</title>
        <authorList>
            <person name="Sharpton T.J."/>
            <person name="Stajich J.E."/>
            <person name="Rounsley S.D."/>
            <person name="Gardner M.J."/>
            <person name="Wortman J.R."/>
            <person name="Jordar V.S."/>
            <person name="Maiti R."/>
            <person name="Kodira C.D."/>
            <person name="Neafsey D.E."/>
            <person name="Zeng Q."/>
            <person name="Hung C.-Y."/>
            <person name="McMahan C."/>
            <person name="Muszewska A."/>
            <person name="Grynberg M."/>
            <person name="Mandel M.A."/>
            <person name="Kellner E.M."/>
            <person name="Barker B.M."/>
            <person name="Galgiani J.N."/>
            <person name="Orbach M.J."/>
            <person name="Kirkland T.N."/>
            <person name="Cole G.T."/>
            <person name="Henn M.R."/>
            <person name="Birren B.W."/>
            <person name="Taylor J.W."/>
        </authorList>
    </citation>
    <scope>NUCLEOTIDE SEQUENCE [LARGE SCALE GENOMIC DNA]</scope>
    <source>
        <strain evidence="3">UAMH 1704</strain>
    </source>
</reference>
<dbReference type="InParanoid" id="C4JEV1"/>
<dbReference type="KEGG" id="ure:UREG_02261"/>
<dbReference type="AlphaFoldDB" id="C4JEV1"/>
<evidence type="ECO:0000256" key="1">
    <source>
        <dbReference type="SAM" id="MobiDB-lite"/>
    </source>
</evidence>
<dbReference type="GeneID" id="8441539"/>
<gene>
    <name evidence="2" type="ORF">UREG_02261</name>
</gene>
<evidence type="ECO:0000313" key="2">
    <source>
        <dbReference type="EMBL" id="EEP77412.1"/>
    </source>
</evidence>
<evidence type="ECO:0000313" key="3">
    <source>
        <dbReference type="Proteomes" id="UP000002058"/>
    </source>
</evidence>